<feature type="compositionally biased region" description="Basic and acidic residues" evidence="1">
    <location>
        <begin position="1"/>
        <end position="15"/>
    </location>
</feature>
<sequence length="61" mass="6731">MGDEARRTGRREGPRKTPITITDGNKQESKQASKQEQEGGGRRGDIEGARARHYKSVHAAL</sequence>
<comment type="caution">
    <text evidence="2">The sequence shown here is derived from an EMBL/GenBank/DDBJ whole genome shotgun (WGS) entry which is preliminary data.</text>
</comment>
<dbReference type="Proteomes" id="UP000324222">
    <property type="component" value="Unassembled WGS sequence"/>
</dbReference>
<evidence type="ECO:0000256" key="1">
    <source>
        <dbReference type="SAM" id="MobiDB-lite"/>
    </source>
</evidence>
<name>A0A5B7GJ14_PORTR</name>
<proteinExistence type="predicted"/>
<evidence type="ECO:0000313" key="2">
    <source>
        <dbReference type="EMBL" id="MPC57433.1"/>
    </source>
</evidence>
<dbReference type="EMBL" id="VSRR010014779">
    <property type="protein sequence ID" value="MPC57433.1"/>
    <property type="molecule type" value="Genomic_DNA"/>
</dbReference>
<keyword evidence="3" id="KW-1185">Reference proteome</keyword>
<accession>A0A5B7GJ14</accession>
<evidence type="ECO:0000313" key="3">
    <source>
        <dbReference type="Proteomes" id="UP000324222"/>
    </source>
</evidence>
<protein>
    <submittedName>
        <fullName evidence="2">Uncharacterized protein</fullName>
    </submittedName>
</protein>
<organism evidence="2 3">
    <name type="scientific">Portunus trituberculatus</name>
    <name type="common">Swimming crab</name>
    <name type="synonym">Neptunus trituberculatus</name>
    <dbReference type="NCBI Taxonomy" id="210409"/>
    <lineage>
        <taxon>Eukaryota</taxon>
        <taxon>Metazoa</taxon>
        <taxon>Ecdysozoa</taxon>
        <taxon>Arthropoda</taxon>
        <taxon>Crustacea</taxon>
        <taxon>Multicrustacea</taxon>
        <taxon>Malacostraca</taxon>
        <taxon>Eumalacostraca</taxon>
        <taxon>Eucarida</taxon>
        <taxon>Decapoda</taxon>
        <taxon>Pleocyemata</taxon>
        <taxon>Brachyura</taxon>
        <taxon>Eubrachyura</taxon>
        <taxon>Portunoidea</taxon>
        <taxon>Portunidae</taxon>
        <taxon>Portuninae</taxon>
        <taxon>Portunus</taxon>
    </lineage>
</organism>
<feature type="region of interest" description="Disordered" evidence="1">
    <location>
        <begin position="1"/>
        <end position="61"/>
    </location>
</feature>
<feature type="compositionally biased region" description="Basic and acidic residues" evidence="1">
    <location>
        <begin position="25"/>
        <end position="50"/>
    </location>
</feature>
<dbReference type="AlphaFoldDB" id="A0A5B7GJ14"/>
<gene>
    <name evidence="2" type="ORF">E2C01_051413</name>
</gene>
<reference evidence="2 3" key="1">
    <citation type="submission" date="2019-05" db="EMBL/GenBank/DDBJ databases">
        <title>Another draft genome of Portunus trituberculatus and its Hox gene families provides insights of decapod evolution.</title>
        <authorList>
            <person name="Jeong J.-H."/>
            <person name="Song I."/>
            <person name="Kim S."/>
            <person name="Choi T."/>
            <person name="Kim D."/>
            <person name="Ryu S."/>
            <person name="Kim W."/>
        </authorList>
    </citation>
    <scope>NUCLEOTIDE SEQUENCE [LARGE SCALE GENOMIC DNA]</scope>
    <source>
        <tissue evidence="2">Muscle</tissue>
    </source>
</reference>
<feature type="compositionally biased region" description="Basic residues" evidence="1">
    <location>
        <begin position="51"/>
        <end position="61"/>
    </location>
</feature>